<gene>
    <name evidence="1" type="ORF">E3U43_022906</name>
</gene>
<reference evidence="1" key="1">
    <citation type="submission" date="2018-11" db="EMBL/GenBank/DDBJ databases">
        <title>The sequence and de novo assembly of Larimichthys crocea genome using PacBio and Hi-C technologies.</title>
        <authorList>
            <person name="Xu P."/>
            <person name="Chen B."/>
            <person name="Zhou Z."/>
            <person name="Ke Q."/>
            <person name="Wu Y."/>
            <person name="Bai H."/>
            <person name="Pu F."/>
        </authorList>
    </citation>
    <scope>NUCLEOTIDE SEQUENCE</scope>
    <source>
        <tissue evidence="1">Muscle</tissue>
    </source>
</reference>
<dbReference type="Proteomes" id="UP000793456">
    <property type="component" value="Chromosome X"/>
</dbReference>
<evidence type="ECO:0000313" key="2">
    <source>
        <dbReference type="Proteomes" id="UP000793456"/>
    </source>
</evidence>
<comment type="caution">
    <text evidence="1">The sequence shown here is derived from an EMBL/GenBank/DDBJ whole genome shotgun (WGS) entry which is preliminary data.</text>
</comment>
<evidence type="ECO:0000313" key="1">
    <source>
        <dbReference type="EMBL" id="TMS14426.1"/>
    </source>
</evidence>
<proteinExistence type="predicted"/>
<sequence>MSGGLAVLCLLLLQTGAFGFQIIFGGGSLKHQDITERAILNATVQACRALALAEGTDFTFPSFQKAIKVIQKKNWRVDIRFLLSSRRHFDDEDFIEGRKIITEGLSAVKASNKRENFEAAREKLGEILHTLQDFYSHSNWVEMENIFPNSNLIRSDTSIGNIAAKSRATCRNCDGDNCRKNILEDILQEKILTSGYFSLLPLFATKPEGKCSHGGTLDQTSGIKPKGGINKDKLTSEHGHLHVKAANLAIAATSELLEDIRGAAGDRPFLQMLGISRGSNKALCFVIDTTGSMSDDIAAVKTVTSSIINSRVGTEDEPSVYILVPFNDPDFGPLTRTTDPNVFKNAINALTATGGGDFPEMSLSGLQLALTGSPPNSEIFVFTDADAKDAHLRGTVIALIERTQSVVNFMLTGILGSRRRRQSHDNQGQQQLTRMAASGAQLYSDLAASSGGQAIKVSKSQLLEAVTIITESSSSSLVPLLQAARGPGKNENFTFTVDESVGKLTIYITGTSVSFTLISPSGESQQSTNTTGSLITSSRSVGNFRTLLLKTQVGLWEIKMVSASAYTLKVVGESSIDFLFDFLEVSQSLLGGFDVVDNRPRAGVNGSLTVTLTGTNSATVTEVILVKSSGSGQVNGSVKAQGGGDFLAHFDVIPSEDFVVVVKGRNINSSTRALPVIFQRQSPTSIRASTLSVTADDSNNVLVPGIPLSVPFTVTTNGTGGDFRIQATNDQGFTSNFPSTLSLVSGGSANGTVNLTAPPNTVSGTEVTLTVEAQAPGGTDTNYVVLRFTVLTTVTDFTRPVCELVSLQSNCSENCSLSMWELSVQVTDGAEGTGIDRITLKQGNGTVSTSLATSNSTMNTSLAAGNMNITLVSYNASCCSPDVDLLVVDRVGNVGSCFYSIRRTATNNSSQVNTTSSPQTTPETPTPTAETPASTAETPTPAPAVSSSTKTVQSLLFCFSLMIVGLNSAFKWG</sequence>
<name>A0ACD3R4M3_LARCR</name>
<dbReference type="EMBL" id="CM011683">
    <property type="protein sequence ID" value="TMS14426.1"/>
    <property type="molecule type" value="Genomic_DNA"/>
</dbReference>
<keyword evidence="2" id="KW-1185">Reference proteome</keyword>
<protein>
    <submittedName>
        <fullName evidence="1">Uncharacterized protein</fullName>
    </submittedName>
</protein>
<organism evidence="1 2">
    <name type="scientific">Larimichthys crocea</name>
    <name type="common">Large yellow croaker</name>
    <name type="synonym">Pseudosciaena crocea</name>
    <dbReference type="NCBI Taxonomy" id="215358"/>
    <lineage>
        <taxon>Eukaryota</taxon>
        <taxon>Metazoa</taxon>
        <taxon>Chordata</taxon>
        <taxon>Craniata</taxon>
        <taxon>Vertebrata</taxon>
        <taxon>Euteleostomi</taxon>
        <taxon>Actinopterygii</taxon>
        <taxon>Neopterygii</taxon>
        <taxon>Teleostei</taxon>
        <taxon>Neoteleostei</taxon>
        <taxon>Acanthomorphata</taxon>
        <taxon>Eupercaria</taxon>
        <taxon>Sciaenidae</taxon>
        <taxon>Larimichthys</taxon>
    </lineage>
</organism>
<accession>A0ACD3R4M3</accession>